<dbReference type="Pfam" id="PF12412">
    <property type="entry name" value="DUF3667"/>
    <property type="match status" value="1"/>
</dbReference>
<accession>A0A4R5LVA2</accession>
<keyword evidence="1" id="KW-0472">Membrane</keyword>
<sequence length="298" mass="33467">MEDRAQYCRNCRARVTGQYCSDCGQREGRADKRFLDLAGELLRDVLDVDSRFWRTLAYLLFRPGLLSAEFIAGRRARYLPPLRLYLVISFLVFLFMSFGSVQVVDRAGDGANMGSGQVIATVGRDGFPGSGDEAGDPNDFSPVLGIADENSPQWLQDVQRRMERNAGKLKDDPNRFIETVLDYLPQMMFLLMPVFALLIQLLYLGSPFHYLQHLVFSLHYHSFAFLLYLLAQLIGLASVDVDGWLVLWLLVYLPLALRRTYGSGWTGAVFKSLLVDISYAVVLVSGFAVVAALALFLI</sequence>
<organism evidence="2 3">
    <name type="scientific">Seongchinamella unica</name>
    <dbReference type="NCBI Taxonomy" id="2547392"/>
    <lineage>
        <taxon>Bacteria</taxon>
        <taxon>Pseudomonadati</taxon>
        <taxon>Pseudomonadota</taxon>
        <taxon>Gammaproteobacteria</taxon>
        <taxon>Cellvibrionales</taxon>
        <taxon>Halieaceae</taxon>
        <taxon>Seongchinamella</taxon>
    </lineage>
</organism>
<proteinExistence type="predicted"/>
<feature type="transmembrane region" description="Helical" evidence="1">
    <location>
        <begin position="273"/>
        <end position="297"/>
    </location>
</feature>
<feature type="transmembrane region" description="Helical" evidence="1">
    <location>
        <begin position="183"/>
        <end position="204"/>
    </location>
</feature>
<keyword evidence="1" id="KW-1133">Transmembrane helix</keyword>
<dbReference type="EMBL" id="SMSE01000001">
    <property type="protein sequence ID" value="TDG15376.1"/>
    <property type="molecule type" value="Genomic_DNA"/>
</dbReference>
<keyword evidence="1" id="KW-0812">Transmembrane</keyword>
<keyword evidence="3" id="KW-1185">Reference proteome</keyword>
<name>A0A4R5LVA2_9GAMM</name>
<comment type="caution">
    <text evidence="2">The sequence shown here is derived from an EMBL/GenBank/DDBJ whole genome shotgun (WGS) entry which is preliminary data.</text>
</comment>
<dbReference type="AlphaFoldDB" id="A0A4R5LVA2"/>
<evidence type="ECO:0000313" key="3">
    <source>
        <dbReference type="Proteomes" id="UP000295554"/>
    </source>
</evidence>
<evidence type="ECO:0000256" key="1">
    <source>
        <dbReference type="SAM" id="Phobius"/>
    </source>
</evidence>
<feature type="transmembrane region" description="Helical" evidence="1">
    <location>
        <begin position="84"/>
        <end position="104"/>
    </location>
</feature>
<dbReference type="InterPro" id="IPR022134">
    <property type="entry name" value="DUF3667"/>
</dbReference>
<reference evidence="2 3" key="1">
    <citation type="submission" date="2019-03" db="EMBL/GenBank/DDBJ databases">
        <title>Seongchinamella monodicae gen. nov., sp. nov., a novel member of the Gammaproteobacteria isolated from a tidal mudflat of beach.</title>
        <authorList>
            <person name="Yang H.G."/>
            <person name="Kang J.W."/>
            <person name="Lee S.D."/>
        </authorList>
    </citation>
    <scope>NUCLEOTIDE SEQUENCE [LARGE SCALE GENOMIC DNA]</scope>
    <source>
        <strain evidence="2 3">GH4-78</strain>
    </source>
</reference>
<protein>
    <submittedName>
        <fullName evidence="2">DUF3667 domain-containing protein</fullName>
    </submittedName>
</protein>
<dbReference type="RefSeq" id="WP_133209717.1">
    <property type="nucleotide sequence ID" value="NZ_SMSE01000001.1"/>
</dbReference>
<dbReference type="OrthoDB" id="9111327at2"/>
<feature type="transmembrane region" description="Helical" evidence="1">
    <location>
        <begin position="216"/>
        <end position="237"/>
    </location>
</feature>
<evidence type="ECO:0000313" key="2">
    <source>
        <dbReference type="EMBL" id="TDG15376.1"/>
    </source>
</evidence>
<dbReference type="Proteomes" id="UP000295554">
    <property type="component" value="Unassembled WGS sequence"/>
</dbReference>
<gene>
    <name evidence="2" type="ORF">E2F43_03850</name>
</gene>